<protein>
    <submittedName>
        <fullName evidence="8">Amino acid adenylation domain-containing protein</fullName>
    </submittedName>
</protein>
<dbReference type="Pfam" id="PF00550">
    <property type="entry name" value="PP-binding"/>
    <property type="match status" value="1"/>
</dbReference>
<comment type="cofactor">
    <cofactor evidence="1">
        <name>pantetheine 4'-phosphate</name>
        <dbReference type="ChEBI" id="CHEBI:47942"/>
    </cofactor>
</comment>
<dbReference type="GO" id="GO:0072330">
    <property type="term" value="P:monocarboxylic acid biosynthetic process"/>
    <property type="evidence" value="ECO:0007669"/>
    <property type="project" value="UniProtKB-ARBA"/>
</dbReference>
<dbReference type="InterPro" id="IPR025110">
    <property type="entry name" value="AMP-bd_C"/>
</dbReference>
<dbReference type="GO" id="GO:0003824">
    <property type="term" value="F:catalytic activity"/>
    <property type="evidence" value="ECO:0007669"/>
    <property type="project" value="InterPro"/>
</dbReference>
<evidence type="ECO:0000259" key="6">
    <source>
        <dbReference type="PROSITE" id="PS50075"/>
    </source>
</evidence>
<dbReference type="OrthoDB" id="2472181at2"/>
<dbReference type="PANTHER" id="PTHR45527">
    <property type="entry name" value="NONRIBOSOMAL PEPTIDE SYNTHETASE"/>
    <property type="match status" value="1"/>
</dbReference>
<dbReference type="InterPro" id="IPR000873">
    <property type="entry name" value="AMP-dep_synth/lig_dom"/>
</dbReference>
<dbReference type="Gene3D" id="3.30.559.10">
    <property type="entry name" value="Chloramphenicol acetyltransferase-like domain"/>
    <property type="match status" value="1"/>
</dbReference>
<dbReference type="InterPro" id="IPR036736">
    <property type="entry name" value="ACP-like_sf"/>
</dbReference>
<dbReference type="Proteomes" id="UP000549009">
    <property type="component" value="Unassembled WGS sequence"/>
</dbReference>
<organism evidence="8 9">
    <name type="scientific">Streptomyces spectabilis</name>
    <dbReference type="NCBI Taxonomy" id="68270"/>
    <lineage>
        <taxon>Bacteria</taxon>
        <taxon>Bacillati</taxon>
        <taxon>Actinomycetota</taxon>
        <taxon>Actinomycetes</taxon>
        <taxon>Kitasatosporales</taxon>
        <taxon>Streptomycetaceae</taxon>
        <taxon>Streptomyces</taxon>
    </lineage>
</organism>
<dbReference type="GO" id="GO:0005737">
    <property type="term" value="C:cytoplasm"/>
    <property type="evidence" value="ECO:0007669"/>
    <property type="project" value="TreeGrafter"/>
</dbReference>
<evidence type="ECO:0000313" key="9">
    <source>
        <dbReference type="Proteomes" id="UP000326505"/>
    </source>
</evidence>
<evidence type="ECO:0000256" key="3">
    <source>
        <dbReference type="ARBA" id="ARBA00022450"/>
    </source>
</evidence>
<dbReference type="KEGG" id="sspb:CP982_01005"/>
<dbReference type="EMBL" id="CP023690">
    <property type="protein sequence ID" value="QEV57481.1"/>
    <property type="molecule type" value="Genomic_DNA"/>
</dbReference>
<proteinExistence type="inferred from homology"/>
<dbReference type="SUPFAM" id="SSF52777">
    <property type="entry name" value="CoA-dependent acyltransferases"/>
    <property type="match status" value="2"/>
</dbReference>
<dbReference type="Gene3D" id="3.30.300.30">
    <property type="match status" value="1"/>
</dbReference>
<dbReference type="CDD" id="cd05930">
    <property type="entry name" value="A_NRPS"/>
    <property type="match status" value="1"/>
</dbReference>
<feature type="region of interest" description="Disordered" evidence="5">
    <location>
        <begin position="1120"/>
        <end position="1165"/>
    </location>
</feature>
<reference evidence="7 10" key="2">
    <citation type="submission" date="2020-08" db="EMBL/GenBank/DDBJ databases">
        <title>Genomic Encyclopedia of Type Strains, Phase III (KMG-III): the genomes of soil and plant-associated and newly described type strains.</title>
        <authorList>
            <person name="Whitman W."/>
        </authorList>
    </citation>
    <scope>NUCLEOTIDE SEQUENCE [LARGE SCALE GENOMIC DNA]</scope>
    <source>
        <strain evidence="7 10">CECT 3146</strain>
    </source>
</reference>
<dbReference type="RefSeq" id="WP_150508695.1">
    <property type="nucleotide sequence ID" value="NZ_BMSQ01000017.1"/>
</dbReference>
<evidence type="ECO:0000313" key="10">
    <source>
        <dbReference type="Proteomes" id="UP000549009"/>
    </source>
</evidence>
<dbReference type="NCBIfam" id="TIGR01733">
    <property type="entry name" value="AA-adenyl-dom"/>
    <property type="match status" value="1"/>
</dbReference>
<feature type="domain" description="Carrier" evidence="6">
    <location>
        <begin position="1050"/>
        <end position="1125"/>
    </location>
</feature>
<dbReference type="PROSITE" id="PS50075">
    <property type="entry name" value="CARRIER"/>
    <property type="match status" value="1"/>
</dbReference>
<evidence type="ECO:0000313" key="8">
    <source>
        <dbReference type="EMBL" id="QEV57481.1"/>
    </source>
</evidence>
<reference evidence="8 9" key="1">
    <citation type="submission" date="2017-09" db="EMBL/GenBank/DDBJ databases">
        <authorList>
            <person name="Lee N."/>
            <person name="Cho B.-K."/>
        </authorList>
    </citation>
    <scope>NUCLEOTIDE SEQUENCE [LARGE SCALE GENOMIC DNA]</scope>
    <source>
        <strain evidence="8 9">ATCC 27465</strain>
    </source>
</reference>
<keyword evidence="10" id="KW-1185">Reference proteome</keyword>
<keyword evidence="3" id="KW-0596">Phosphopantetheine</keyword>
<dbReference type="GO" id="GO:0031177">
    <property type="term" value="F:phosphopantetheine binding"/>
    <property type="evidence" value="ECO:0007669"/>
    <property type="project" value="TreeGrafter"/>
</dbReference>
<dbReference type="Pfam" id="PF18563">
    <property type="entry name" value="TubC_N"/>
    <property type="match status" value="1"/>
</dbReference>
<dbReference type="Pfam" id="PF00501">
    <property type="entry name" value="AMP-binding"/>
    <property type="match status" value="1"/>
</dbReference>
<dbReference type="InterPro" id="IPR041464">
    <property type="entry name" value="TubC_N"/>
</dbReference>
<dbReference type="Pfam" id="PF00668">
    <property type="entry name" value="Condensation"/>
    <property type="match status" value="1"/>
</dbReference>
<dbReference type="Gene3D" id="3.30.559.30">
    <property type="entry name" value="Nonribosomal peptide synthetase, condensation domain"/>
    <property type="match status" value="1"/>
</dbReference>
<comment type="similarity">
    <text evidence="2">Belongs to the ATP-dependent AMP-binding enzyme family.</text>
</comment>
<dbReference type="InterPro" id="IPR023213">
    <property type="entry name" value="CAT-like_dom_sf"/>
</dbReference>
<accession>A0A5P2WZ83</accession>
<dbReference type="Gene3D" id="3.40.50.12780">
    <property type="entry name" value="N-terminal domain of ligase-like"/>
    <property type="match status" value="1"/>
</dbReference>
<dbReference type="InterPro" id="IPR010071">
    <property type="entry name" value="AA_adenyl_dom"/>
</dbReference>
<dbReference type="InterPro" id="IPR042099">
    <property type="entry name" value="ANL_N_sf"/>
</dbReference>
<evidence type="ECO:0000256" key="5">
    <source>
        <dbReference type="SAM" id="MobiDB-lite"/>
    </source>
</evidence>
<dbReference type="CDD" id="cd19531">
    <property type="entry name" value="LCL_NRPS-like"/>
    <property type="match status" value="1"/>
</dbReference>
<keyword evidence="4" id="KW-0597">Phosphoprotein</keyword>
<dbReference type="Proteomes" id="UP000326505">
    <property type="component" value="Chromosome"/>
</dbReference>
<evidence type="ECO:0000256" key="4">
    <source>
        <dbReference type="ARBA" id="ARBA00022553"/>
    </source>
</evidence>
<dbReference type="SUPFAM" id="SSF47336">
    <property type="entry name" value="ACP-like"/>
    <property type="match status" value="1"/>
</dbReference>
<dbReference type="GO" id="GO:0008610">
    <property type="term" value="P:lipid biosynthetic process"/>
    <property type="evidence" value="ECO:0007669"/>
    <property type="project" value="UniProtKB-ARBA"/>
</dbReference>
<sequence length="1165" mass="126964">MNTTAPGSAAPLNVTRFLEDLAGRGVRIRRKDEKLAVSAPEGVLTPELADTIRAHREEVLRFLRAHEQEEARRGVRMERVDRTRPIPASYAQHRLWLIEQTGTDLPVYNMYFVSELRGPVDVVALRGAVEDVVRRHEVLRTSLAETADGGLEQRIDADCGAAFTTHEATGDDELDRLVFSLVTTRFDLSRAPLARFDLIRTGPERWTFVVTQHHVMSDGWSANLLKREISELYAAHREGRAPRLPELPVQYADYAVWERGWLGSELAEEQREFWRTALAGLPPALDLVPGRRRDAVQSYRGEGFDFHYGHRTLARVRALCEETGATLYSTLMAAYSFLLSRMTRQTDVAVGSPLANRPYPVLENTFGLFFNSITLRSRVEPDLTVREFLARTRQTAFDAFAHQDLPFDQVVQAVAPERTLSHAPVFQSIFILQSYPAVELDLAGVETTTVVPPIYSAQYDVMFKLRAVDDGFAGIMIYNRTLLDEADARRFTTWFEDVVTLFAESLDTPLGLLALPDPDGARDVVRGNAERRLPVPDATIDALVRRRLAAAPDAPALTFRDVTVSRGELARRAGAVAASLRAAGLRPGERVGLLLPRTPDLVAVVLGVLQAGLSYVPLSGALPPARTDAMLAAADCSALVLGAPHEDRVPGFSGRRLRAADLLTGAGPGTPGTATAQDIAYTIFTSGSTGHPKGVEVTHANLTNLVAALDEAVPVDGDTVWLSVTDLTFDIAVVELLWTLTRGVHVVLAETAETLRLLPATGSWREPAGAPELILRHGVTALQATPTFVREVLRLPDAERALGALELLLVGGEALDPALAARLKALGIPRVLNMYGPTETTVWSTCWEVPAEPGRVLVGRPLANTSVHVVDAALRPVPVGMYGELLIGGAGVARGYAGRPDLTRERFVTLPETGAESRVYRTGDIARLLPGGVLELAGRVDHQVKVNGYRIELQEVEHAVDSLDAVAASAVTVQRRGERDVLVAHYVPRAGRAAPDDTELRAALAALLPEQMLPAAFVALAALPTTPGGKTDRRALAPVRFAEPAAEPVPVATDLERRLLAVWRTVLGNDAVGPDDDFFRSGGTSILMARLLQDVRQEIRPDARIVDLFRHPTARGYAAHLTGSADPAPQPAGPDPATGDRRAAQARRRQQVARKRRERSEHKQP</sequence>
<dbReference type="SUPFAM" id="SSF56801">
    <property type="entry name" value="Acetyl-CoA synthetase-like"/>
    <property type="match status" value="1"/>
</dbReference>
<name>A0A5P2WZ83_STRST</name>
<dbReference type="GO" id="GO:0043041">
    <property type="term" value="P:amino acid activation for nonribosomal peptide biosynthetic process"/>
    <property type="evidence" value="ECO:0007669"/>
    <property type="project" value="TreeGrafter"/>
</dbReference>
<dbReference type="FunFam" id="1.10.1200.10:FF:000016">
    <property type="entry name" value="Non-ribosomal peptide synthase"/>
    <property type="match status" value="1"/>
</dbReference>
<evidence type="ECO:0000313" key="7">
    <source>
        <dbReference type="EMBL" id="MBB5108886.1"/>
    </source>
</evidence>
<dbReference type="InterPro" id="IPR044894">
    <property type="entry name" value="TubC_N_sf"/>
</dbReference>
<feature type="compositionally biased region" description="Basic residues" evidence="5">
    <location>
        <begin position="1144"/>
        <end position="1157"/>
    </location>
</feature>
<dbReference type="InterPro" id="IPR001242">
    <property type="entry name" value="Condensation_dom"/>
</dbReference>
<dbReference type="PANTHER" id="PTHR45527:SF1">
    <property type="entry name" value="FATTY ACID SYNTHASE"/>
    <property type="match status" value="1"/>
</dbReference>
<dbReference type="Gene3D" id="1.10.1200.10">
    <property type="entry name" value="ACP-like"/>
    <property type="match status" value="1"/>
</dbReference>
<dbReference type="AlphaFoldDB" id="A0A5P2WZ83"/>
<dbReference type="InterPro" id="IPR009081">
    <property type="entry name" value="PP-bd_ACP"/>
</dbReference>
<evidence type="ECO:0000256" key="1">
    <source>
        <dbReference type="ARBA" id="ARBA00001957"/>
    </source>
</evidence>
<dbReference type="EMBL" id="JACHJD010000021">
    <property type="protein sequence ID" value="MBB5108886.1"/>
    <property type="molecule type" value="Genomic_DNA"/>
</dbReference>
<dbReference type="Gene3D" id="1.10.10.1830">
    <property type="entry name" value="Non-ribosomal peptide synthase, adenylation domain"/>
    <property type="match status" value="1"/>
</dbReference>
<dbReference type="GO" id="GO:0044550">
    <property type="term" value="P:secondary metabolite biosynthetic process"/>
    <property type="evidence" value="ECO:0007669"/>
    <property type="project" value="TreeGrafter"/>
</dbReference>
<evidence type="ECO:0000256" key="2">
    <source>
        <dbReference type="ARBA" id="ARBA00006432"/>
    </source>
</evidence>
<dbReference type="Pfam" id="PF13193">
    <property type="entry name" value="AMP-binding_C"/>
    <property type="match status" value="1"/>
</dbReference>
<dbReference type="InterPro" id="IPR045851">
    <property type="entry name" value="AMP-bd_C_sf"/>
</dbReference>
<gene>
    <name evidence="8" type="ORF">CP982_01005</name>
    <name evidence="7" type="ORF">FHS40_008012</name>
</gene>